<gene>
    <name evidence="1" type="ORF">KK062_04420</name>
</gene>
<keyword evidence="2" id="KW-1185">Reference proteome</keyword>
<dbReference type="EMBL" id="JAHESE010000002">
    <property type="protein sequence ID" value="MBT1707450.1"/>
    <property type="molecule type" value="Genomic_DNA"/>
</dbReference>
<evidence type="ECO:0000313" key="2">
    <source>
        <dbReference type="Proteomes" id="UP001319080"/>
    </source>
</evidence>
<dbReference type="Proteomes" id="UP001319080">
    <property type="component" value="Unassembled WGS sequence"/>
</dbReference>
<protein>
    <submittedName>
        <fullName evidence="1">Uncharacterized protein</fullName>
    </submittedName>
</protein>
<dbReference type="AlphaFoldDB" id="A0AAP2DTV0"/>
<name>A0AAP2DTV0_9BACT</name>
<dbReference type="RefSeq" id="WP_254083038.1">
    <property type="nucleotide sequence ID" value="NZ_JAHESE010000002.1"/>
</dbReference>
<accession>A0AAP2DTV0</accession>
<reference evidence="1 2" key="1">
    <citation type="submission" date="2021-05" db="EMBL/GenBank/DDBJ databases">
        <title>A Polyphasic approach of four new species of the genus Ohtaekwangia: Ohtaekwangia histidinii sp. nov., Ohtaekwangia cretensis sp. nov., Ohtaekwangia indiensis sp. nov., Ohtaekwangia reichenbachii sp. nov. from diverse environment.</title>
        <authorList>
            <person name="Octaviana S."/>
        </authorList>
    </citation>
    <scope>NUCLEOTIDE SEQUENCE [LARGE SCALE GENOMIC DNA]</scope>
    <source>
        <strain evidence="1 2">PWU5</strain>
    </source>
</reference>
<comment type="caution">
    <text evidence="1">The sequence shown here is derived from an EMBL/GenBank/DDBJ whole genome shotgun (WGS) entry which is preliminary data.</text>
</comment>
<proteinExistence type="predicted"/>
<evidence type="ECO:0000313" key="1">
    <source>
        <dbReference type="EMBL" id="MBT1707450.1"/>
    </source>
</evidence>
<sequence length="171" mass="18879">MKSLLPHTVSLVRKTGLLKAAGLLLTFLFLGFSPVEQEYPDGLYFILPCSRYSDRPMPVAISLITQSVCLADQPFLGASAVESVSTLYEAHDENLIFFDITLSSKAFETLQKITSASDVQTFALISGGGVLCLFFWNEEKPNRILRIESKSGSRKVQQAHKQLSARFSMPG</sequence>
<organism evidence="1 2">
    <name type="scientific">Dawidia cretensis</name>
    <dbReference type="NCBI Taxonomy" id="2782350"/>
    <lineage>
        <taxon>Bacteria</taxon>
        <taxon>Pseudomonadati</taxon>
        <taxon>Bacteroidota</taxon>
        <taxon>Cytophagia</taxon>
        <taxon>Cytophagales</taxon>
        <taxon>Chryseotaleaceae</taxon>
        <taxon>Dawidia</taxon>
    </lineage>
</organism>